<dbReference type="InterPro" id="IPR001497">
    <property type="entry name" value="MethylDNA_cys_MeTrfase_AS"/>
</dbReference>
<organism evidence="10 11">
    <name type="scientific">Phenylobacterium koreense</name>
    <dbReference type="NCBI Taxonomy" id="266125"/>
    <lineage>
        <taxon>Bacteria</taxon>
        <taxon>Pseudomonadati</taxon>
        <taxon>Pseudomonadota</taxon>
        <taxon>Alphaproteobacteria</taxon>
        <taxon>Caulobacterales</taxon>
        <taxon>Caulobacteraceae</taxon>
        <taxon>Phenylobacterium</taxon>
    </lineage>
</organism>
<dbReference type="HAMAP" id="MF_00772">
    <property type="entry name" value="OGT"/>
    <property type="match status" value="1"/>
</dbReference>
<protein>
    <recommendedName>
        <fullName evidence="8">Methylated-DNA--protein-cysteine methyltransferase</fullName>
        <ecNumber evidence="8">2.1.1.63</ecNumber>
    </recommendedName>
    <alternativeName>
        <fullName evidence="8">6-O-methylguanine-DNA methyltransferase</fullName>
        <shortName evidence="8">MGMT</shortName>
    </alternativeName>
    <alternativeName>
        <fullName evidence="8">O-6-methylguanine-DNA-alkyltransferase</fullName>
    </alternativeName>
</protein>
<dbReference type="PROSITE" id="PS00374">
    <property type="entry name" value="MGMT"/>
    <property type="match status" value="1"/>
</dbReference>
<evidence type="ECO:0000313" key="11">
    <source>
        <dbReference type="Proteomes" id="UP001549110"/>
    </source>
</evidence>
<evidence type="ECO:0000259" key="9">
    <source>
        <dbReference type="Pfam" id="PF01035"/>
    </source>
</evidence>
<keyword evidence="5 8" id="KW-0227">DNA damage</keyword>
<dbReference type="InterPro" id="IPR014048">
    <property type="entry name" value="MethylDNA_cys_MeTrfase_DNA-bd"/>
</dbReference>
<dbReference type="SUPFAM" id="SSF53155">
    <property type="entry name" value="Methylated DNA-protein cysteine methyltransferase domain"/>
    <property type="match status" value="1"/>
</dbReference>
<evidence type="ECO:0000313" key="10">
    <source>
        <dbReference type="EMBL" id="MET3528643.1"/>
    </source>
</evidence>
<dbReference type="RefSeq" id="WP_354298505.1">
    <property type="nucleotide sequence ID" value="NZ_JBEPLU010000004.1"/>
</dbReference>
<dbReference type="EMBL" id="JBEPLU010000004">
    <property type="protein sequence ID" value="MET3528643.1"/>
    <property type="molecule type" value="Genomic_DNA"/>
</dbReference>
<gene>
    <name evidence="10" type="ORF">ABID41_003785</name>
</gene>
<proteinExistence type="inferred from homology"/>
<dbReference type="EC" id="2.1.1.63" evidence="8"/>
<sequence>MTERLTLDRLPTPVGEGIVVTDADGFLRAFDWTSHEARLRLLLRRQNPPTELAEGAAPAGVRASLDAYFGGELAALSAIPWRTGGTEFQRAVWTALCTIPPGETLTYKGLAARIGKPAAIRAVGLANGANPVGVVVPCHRVIGSDGSLTGYGGGIERKQWLLRHEGAAFRDAA</sequence>
<evidence type="ECO:0000256" key="1">
    <source>
        <dbReference type="ARBA" id="ARBA00001286"/>
    </source>
</evidence>
<dbReference type="GO" id="GO:0032259">
    <property type="term" value="P:methylation"/>
    <property type="evidence" value="ECO:0007669"/>
    <property type="project" value="UniProtKB-KW"/>
</dbReference>
<dbReference type="InterPro" id="IPR036631">
    <property type="entry name" value="MGMT_N_sf"/>
</dbReference>
<dbReference type="Gene3D" id="1.10.10.10">
    <property type="entry name" value="Winged helix-like DNA-binding domain superfamily/Winged helix DNA-binding domain"/>
    <property type="match status" value="1"/>
</dbReference>
<comment type="function">
    <text evidence="8">Involved in the cellular defense against the biological effects of O6-methylguanine (O6-MeG) and O4-methylthymine (O4-MeT) in DNA. Repairs the methylated nucleobase in DNA by stoichiometrically transferring the methyl group to a cysteine residue in the enzyme. This is a suicide reaction: the enzyme is irreversibly inactivated.</text>
</comment>
<dbReference type="PANTHER" id="PTHR10815">
    <property type="entry name" value="METHYLATED-DNA--PROTEIN-CYSTEINE METHYLTRANSFERASE"/>
    <property type="match status" value="1"/>
</dbReference>
<keyword evidence="2 8" id="KW-0963">Cytoplasm</keyword>
<evidence type="ECO:0000256" key="7">
    <source>
        <dbReference type="ARBA" id="ARBA00049348"/>
    </source>
</evidence>
<dbReference type="GO" id="GO:0003908">
    <property type="term" value="F:methylated-DNA-[protein]-cysteine S-methyltransferase activity"/>
    <property type="evidence" value="ECO:0007669"/>
    <property type="project" value="UniProtKB-EC"/>
</dbReference>
<name>A0ABV2ENR8_9CAUL</name>
<evidence type="ECO:0000256" key="3">
    <source>
        <dbReference type="ARBA" id="ARBA00022603"/>
    </source>
</evidence>
<evidence type="ECO:0000256" key="8">
    <source>
        <dbReference type="HAMAP-Rule" id="MF_00772"/>
    </source>
</evidence>
<evidence type="ECO:0000256" key="4">
    <source>
        <dbReference type="ARBA" id="ARBA00022679"/>
    </source>
</evidence>
<dbReference type="NCBIfam" id="TIGR00589">
    <property type="entry name" value="ogt"/>
    <property type="match status" value="1"/>
</dbReference>
<dbReference type="PANTHER" id="PTHR10815:SF5">
    <property type="entry name" value="METHYLATED-DNA--PROTEIN-CYSTEINE METHYLTRANSFERASE"/>
    <property type="match status" value="1"/>
</dbReference>
<keyword evidence="11" id="KW-1185">Reference proteome</keyword>
<keyword evidence="4 8" id="KW-0808">Transferase</keyword>
<dbReference type="Pfam" id="PF01035">
    <property type="entry name" value="DNA_binding_1"/>
    <property type="match status" value="1"/>
</dbReference>
<feature type="domain" description="Methylated-DNA-[protein]-cysteine S-methyltransferase DNA binding" evidence="9">
    <location>
        <begin position="87"/>
        <end position="167"/>
    </location>
</feature>
<comment type="catalytic activity">
    <reaction evidence="1 8">
        <text>a 4-O-methyl-thymidine in DNA + L-cysteinyl-[protein] = a thymidine in DNA + S-methyl-L-cysteinyl-[protein]</text>
        <dbReference type="Rhea" id="RHEA:53428"/>
        <dbReference type="Rhea" id="RHEA-COMP:10131"/>
        <dbReference type="Rhea" id="RHEA-COMP:10132"/>
        <dbReference type="Rhea" id="RHEA-COMP:13555"/>
        <dbReference type="Rhea" id="RHEA-COMP:13556"/>
        <dbReference type="ChEBI" id="CHEBI:29950"/>
        <dbReference type="ChEBI" id="CHEBI:82612"/>
        <dbReference type="ChEBI" id="CHEBI:137386"/>
        <dbReference type="ChEBI" id="CHEBI:137387"/>
        <dbReference type="EC" id="2.1.1.63"/>
    </reaction>
</comment>
<keyword evidence="6 8" id="KW-0234">DNA repair</keyword>
<comment type="similarity">
    <text evidence="8">Belongs to the MGMT family.</text>
</comment>
<dbReference type="InterPro" id="IPR023546">
    <property type="entry name" value="MGMT"/>
</dbReference>
<comment type="caution">
    <text evidence="10">The sequence shown here is derived from an EMBL/GenBank/DDBJ whole genome shotgun (WGS) entry which is preliminary data.</text>
</comment>
<comment type="miscellaneous">
    <text evidence="8">This enzyme catalyzes only one turnover and therefore is not strictly catalytic. According to one definition, an enzyme is a biocatalyst that acts repeatedly and over many reaction cycles.</text>
</comment>
<dbReference type="InterPro" id="IPR036217">
    <property type="entry name" value="MethylDNA_cys_MeTrfase_DNAb"/>
</dbReference>
<dbReference type="InterPro" id="IPR036388">
    <property type="entry name" value="WH-like_DNA-bd_sf"/>
</dbReference>
<keyword evidence="3 8" id="KW-0489">Methyltransferase</keyword>
<dbReference type="CDD" id="cd06445">
    <property type="entry name" value="ATase"/>
    <property type="match status" value="1"/>
</dbReference>
<feature type="active site" description="Nucleophile; methyl group acceptor" evidence="8">
    <location>
        <position position="138"/>
    </location>
</feature>
<dbReference type="SUPFAM" id="SSF46767">
    <property type="entry name" value="Methylated DNA-protein cysteine methyltransferase, C-terminal domain"/>
    <property type="match status" value="1"/>
</dbReference>
<comment type="catalytic activity">
    <reaction evidence="7 8">
        <text>a 6-O-methyl-2'-deoxyguanosine in DNA + L-cysteinyl-[protein] = S-methyl-L-cysteinyl-[protein] + a 2'-deoxyguanosine in DNA</text>
        <dbReference type="Rhea" id="RHEA:24000"/>
        <dbReference type="Rhea" id="RHEA-COMP:10131"/>
        <dbReference type="Rhea" id="RHEA-COMP:10132"/>
        <dbReference type="Rhea" id="RHEA-COMP:11367"/>
        <dbReference type="Rhea" id="RHEA-COMP:11368"/>
        <dbReference type="ChEBI" id="CHEBI:29950"/>
        <dbReference type="ChEBI" id="CHEBI:82612"/>
        <dbReference type="ChEBI" id="CHEBI:85445"/>
        <dbReference type="ChEBI" id="CHEBI:85448"/>
        <dbReference type="EC" id="2.1.1.63"/>
    </reaction>
</comment>
<reference evidence="10 11" key="1">
    <citation type="submission" date="2024-06" db="EMBL/GenBank/DDBJ databases">
        <title>Genomic Encyclopedia of Type Strains, Phase IV (KMG-IV): sequencing the most valuable type-strain genomes for metagenomic binning, comparative biology and taxonomic classification.</title>
        <authorList>
            <person name="Goeker M."/>
        </authorList>
    </citation>
    <scope>NUCLEOTIDE SEQUENCE [LARGE SCALE GENOMIC DNA]</scope>
    <source>
        <strain evidence="10 11">DSM 17809</strain>
    </source>
</reference>
<evidence type="ECO:0000256" key="6">
    <source>
        <dbReference type="ARBA" id="ARBA00023204"/>
    </source>
</evidence>
<accession>A0ABV2ENR8</accession>
<evidence type="ECO:0000256" key="5">
    <source>
        <dbReference type="ARBA" id="ARBA00022763"/>
    </source>
</evidence>
<comment type="subcellular location">
    <subcellularLocation>
        <location evidence="8">Cytoplasm</location>
    </subcellularLocation>
</comment>
<dbReference type="Proteomes" id="UP001549110">
    <property type="component" value="Unassembled WGS sequence"/>
</dbReference>
<evidence type="ECO:0000256" key="2">
    <source>
        <dbReference type="ARBA" id="ARBA00022490"/>
    </source>
</evidence>